<dbReference type="OrthoDB" id="7304529at2"/>
<feature type="signal peptide" evidence="1">
    <location>
        <begin position="1"/>
        <end position="22"/>
    </location>
</feature>
<feature type="chain" id="PRO_5019168329" evidence="1">
    <location>
        <begin position="23"/>
        <end position="63"/>
    </location>
</feature>
<organism evidence="2 3">
    <name type="scientific">Azospirillum doebereinerae</name>
    <dbReference type="NCBI Taxonomy" id="92933"/>
    <lineage>
        <taxon>Bacteria</taxon>
        <taxon>Pseudomonadati</taxon>
        <taxon>Pseudomonadota</taxon>
        <taxon>Alphaproteobacteria</taxon>
        <taxon>Rhodospirillales</taxon>
        <taxon>Azospirillaceae</taxon>
        <taxon>Azospirillum</taxon>
    </lineage>
</organism>
<dbReference type="Proteomes" id="UP000280346">
    <property type="component" value="Unassembled WGS sequence"/>
</dbReference>
<name>A0A433IZ16_9PROT</name>
<reference evidence="2 3" key="1">
    <citation type="submission" date="2018-12" db="EMBL/GenBank/DDBJ databases">
        <authorList>
            <person name="Yang Y."/>
        </authorList>
    </citation>
    <scope>NUCLEOTIDE SEQUENCE [LARGE SCALE GENOMIC DNA]</scope>
    <source>
        <strain evidence="2 3">GSF71</strain>
    </source>
</reference>
<keyword evidence="1" id="KW-0732">Signal</keyword>
<dbReference type="RefSeq" id="WP_148125339.1">
    <property type="nucleotide sequence ID" value="NZ_RZIJ01000111.1"/>
</dbReference>
<proteinExistence type="predicted"/>
<evidence type="ECO:0000313" key="2">
    <source>
        <dbReference type="EMBL" id="RUQ58465.1"/>
    </source>
</evidence>
<comment type="caution">
    <text evidence="2">The sequence shown here is derived from an EMBL/GenBank/DDBJ whole genome shotgun (WGS) entry which is preliminary data.</text>
</comment>
<gene>
    <name evidence="2" type="ORF">EJ913_31395</name>
</gene>
<protein>
    <submittedName>
        <fullName evidence="2">Uncharacterized protein</fullName>
    </submittedName>
</protein>
<evidence type="ECO:0000256" key="1">
    <source>
        <dbReference type="SAM" id="SignalP"/>
    </source>
</evidence>
<evidence type="ECO:0000313" key="3">
    <source>
        <dbReference type="Proteomes" id="UP000280346"/>
    </source>
</evidence>
<dbReference type="AlphaFoldDB" id="A0A433IZ16"/>
<dbReference type="EMBL" id="RZIJ01000111">
    <property type="protein sequence ID" value="RUQ58465.1"/>
    <property type="molecule type" value="Genomic_DNA"/>
</dbReference>
<sequence length="63" mass="6234">MLRTALLSGFATLALLSAPAFAQNVSSITNTAAGVGNFASQSAMTKQFAGRGVLGTSNSAEVG</sequence>
<keyword evidence="3" id="KW-1185">Reference proteome</keyword>
<feature type="non-terminal residue" evidence="2">
    <location>
        <position position="63"/>
    </location>
</feature>
<accession>A0A433IZ16</accession>